<sequence length="72" mass="8008">MRTEQRMEEQRVFYGIGGAGNFRRPSEMVYLSSRGSSLLSRNSSKGEGRRGSLAKILNSLLGRNGEATNQTR</sequence>
<comment type="caution">
    <text evidence="1">The sequence shown here is derived from an EMBL/GenBank/DDBJ whole genome shotgun (WGS) entry which is preliminary data.</text>
</comment>
<gene>
    <name evidence="1" type="ORF">GJ744_004729</name>
</gene>
<name>A0A8H7DYS9_9EURO</name>
<dbReference type="EMBL" id="JAACFV010000202">
    <property type="protein sequence ID" value="KAF7503022.1"/>
    <property type="molecule type" value="Genomic_DNA"/>
</dbReference>
<proteinExistence type="predicted"/>
<protein>
    <submittedName>
        <fullName evidence="1">Uncharacterized protein</fullName>
    </submittedName>
</protein>
<dbReference type="Proteomes" id="UP000606974">
    <property type="component" value="Unassembled WGS sequence"/>
</dbReference>
<organism evidence="1 2">
    <name type="scientific">Endocarpon pusillum</name>
    <dbReference type="NCBI Taxonomy" id="364733"/>
    <lineage>
        <taxon>Eukaryota</taxon>
        <taxon>Fungi</taxon>
        <taxon>Dikarya</taxon>
        <taxon>Ascomycota</taxon>
        <taxon>Pezizomycotina</taxon>
        <taxon>Eurotiomycetes</taxon>
        <taxon>Chaetothyriomycetidae</taxon>
        <taxon>Verrucariales</taxon>
        <taxon>Verrucariaceae</taxon>
        <taxon>Endocarpon</taxon>
    </lineage>
</organism>
<dbReference type="AlphaFoldDB" id="A0A8H7DYS9"/>
<evidence type="ECO:0000313" key="2">
    <source>
        <dbReference type="Proteomes" id="UP000606974"/>
    </source>
</evidence>
<evidence type="ECO:0000313" key="1">
    <source>
        <dbReference type="EMBL" id="KAF7503022.1"/>
    </source>
</evidence>
<dbReference type="OrthoDB" id="4772806at2759"/>
<reference evidence="1" key="1">
    <citation type="submission" date="2020-02" db="EMBL/GenBank/DDBJ databases">
        <authorList>
            <person name="Palmer J.M."/>
        </authorList>
    </citation>
    <scope>NUCLEOTIDE SEQUENCE</scope>
    <source>
        <strain evidence="1">EPUS1.4</strain>
        <tissue evidence="1">Thallus</tissue>
    </source>
</reference>
<keyword evidence="2" id="KW-1185">Reference proteome</keyword>
<accession>A0A8H7DYS9</accession>